<feature type="domain" description="Peptidase C1A papain C-terminal" evidence="1">
    <location>
        <begin position="973"/>
        <end position="1202"/>
    </location>
</feature>
<dbReference type="InterPro" id="IPR029045">
    <property type="entry name" value="ClpP/crotonase-like_dom_sf"/>
</dbReference>
<dbReference type="SMART" id="SM00645">
    <property type="entry name" value="Pept_C1"/>
    <property type="match status" value="1"/>
</dbReference>
<dbReference type="PRINTS" id="PR00705">
    <property type="entry name" value="PAPAIN"/>
</dbReference>
<dbReference type="PROSITE" id="PS00640">
    <property type="entry name" value="THIOL_PROTEASE_ASN"/>
    <property type="match status" value="1"/>
</dbReference>
<evidence type="ECO:0000259" key="1">
    <source>
        <dbReference type="SMART" id="SM00645"/>
    </source>
</evidence>
<dbReference type="GO" id="GO:0008234">
    <property type="term" value="F:cysteine-type peptidase activity"/>
    <property type="evidence" value="ECO:0007669"/>
    <property type="project" value="InterPro"/>
</dbReference>
<dbReference type="InterPro" id="IPR000169">
    <property type="entry name" value="Pept_cys_AS"/>
</dbReference>
<name>A0A146KHR7_9EUKA</name>
<dbReference type="GO" id="GO:0006508">
    <property type="term" value="P:proteolysis"/>
    <property type="evidence" value="ECO:0007669"/>
    <property type="project" value="InterPro"/>
</dbReference>
<dbReference type="SUPFAM" id="SSF54001">
    <property type="entry name" value="Cysteine proteinases"/>
    <property type="match status" value="1"/>
</dbReference>
<dbReference type="PANTHER" id="PTHR37049">
    <property type="entry name" value="PEPTIDASE S41 FAMILY PROTEIN"/>
    <property type="match status" value="1"/>
</dbReference>
<dbReference type="Pfam" id="PF00112">
    <property type="entry name" value="Peptidase_C1"/>
    <property type="match status" value="1"/>
</dbReference>
<dbReference type="Gene3D" id="3.90.70.10">
    <property type="entry name" value="Cysteine proteinases"/>
    <property type="match status" value="1"/>
</dbReference>
<dbReference type="AlphaFoldDB" id="A0A146KHR7"/>
<sequence length="1206" mass="139583">LHLDLCRMPSTERVYSFASAFECIRSPQLTMDIFEQTHQSVQRLVELHAFQELAANPPAEYKHLKVEINKELEELYNMTKAKLRVWQISLQEYYTSLSSIFLRLKDPHTLMYKPAFFQHFKMVFPFMIEFEGNGFYTRQFPVDSNYKKYQTYYESQYGDLNLDPNDRIQKINGKDPLEFITYFADKYSYSSKSQHGRVNAELKAAFYEKKLSIYNFYDPQDQRLVFEMLSGRKITVDFTIVSDAVIKDQQEAVELYEQEIKKNPFKKKINKIDKKLLKLFEQEDILTKESDDEDFKLLIESTYFNFYEYKNQDYVLAVTSFSSGDPKRALGDTLEMLKILKAKQQNKLYISVIGNGGGWVSLGHLLANGLFHSEYPIYGRYNIRKSKLAELLLKGGSQFEDMHRFDPITGQTFTNASNVNSTPNMKWYEKGDEYTQYYGFDDDQDPEIASLARKIYDFNLQLQPNQVVVITDSYCGSTCACFVKHLVQKANVFVVGMGGAYRSKDTFDVASFAGGAVMDSQEYENSVTIMKETGYKGLSAEEIQVLEQNWMPHEGYLRFAHHIIYSFDTREEAGIPLEYRSFPVNQIIKHYPSPANYQGTSNLGKIIKLIQEQVSTDIFFGAVCQTNQHIIHRLYNETCEPHSCEYGFYMIKSESSFECKERNDPYLPKDNPIPPPETKFFFTGTFSLPYANVSQKINVWYDNDTQREKISYYDDTDYNIWNIPNNEFYSILTYKPQKEDSTQYCTVRPTLGLNATQLQVIFPNLSTEGWKQLPDTKIMNKQVKHFRLITQDIGSNEPAVFIKDDPNKNISYGYVREDQQDYYCVINGRECDPIRWELHGYNTIFGSHFDYYVLDVDEFQRDPKFDPKIFEKPEMECEDAPHSGSQWLSLIAREKTSQTKKNLDMISVHNGKNFNYKLSPNKFSNLDLNEFKSRHTGYNPSSNKDFKHQIPFEHPELDHEGKWYMNKGIKTQFPKNLDWRSLGGVPAVRDQANCGSCWAFGTASVIEARINLRSNKKHDLKHFTMSEQAIVDCLWSRHHEGLHGCDGGTADEAMERIIDDFGGNLPYLQTYPYMSQDMKCNTKAWKDGFNKLKLTSFSKTAVNSTGELKYALMSGPVTVAIAVTGKMVFYAGGIYDDEECLNSPSKLTHQVVAVGWGFDEVLQKEYWIIRNSWSNAWGVDGYIYIATKNLLCGVTLETTIPNFSEK</sequence>
<feature type="non-terminal residue" evidence="2">
    <location>
        <position position="1"/>
    </location>
</feature>
<reference evidence="2" key="1">
    <citation type="submission" date="2015-07" db="EMBL/GenBank/DDBJ databases">
        <title>Adaptation to a free-living lifestyle via gene acquisitions in the diplomonad Trepomonas sp. PC1.</title>
        <authorList>
            <person name="Xu F."/>
            <person name="Jerlstrom-Hultqvist J."/>
            <person name="Kolisko M."/>
            <person name="Simpson A.G.B."/>
            <person name="Roger A.J."/>
            <person name="Svard S.G."/>
            <person name="Andersson J.O."/>
        </authorList>
    </citation>
    <scope>NUCLEOTIDE SEQUENCE</scope>
    <source>
        <strain evidence="2">PC1</strain>
    </source>
</reference>
<dbReference type="InterPro" id="IPR052766">
    <property type="entry name" value="S41A_metabolite_peptidase"/>
</dbReference>
<dbReference type="SUPFAM" id="SSF52096">
    <property type="entry name" value="ClpP/crotonase"/>
    <property type="match status" value="1"/>
</dbReference>
<accession>A0A146KHR7</accession>
<gene>
    <name evidence="2" type="ORF">TPC1_10807</name>
</gene>
<dbReference type="InterPro" id="IPR000668">
    <property type="entry name" value="Peptidase_C1A_C"/>
</dbReference>
<organism evidence="2">
    <name type="scientific">Trepomonas sp. PC1</name>
    <dbReference type="NCBI Taxonomy" id="1076344"/>
    <lineage>
        <taxon>Eukaryota</taxon>
        <taxon>Metamonada</taxon>
        <taxon>Diplomonadida</taxon>
        <taxon>Hexamitidae</taxon>
        <taxon>Hexamitinae</taxon>
        <taxon>Trepomonas</taxon>
    </lineage>
</organism>
<proteinExistence type="predicted"/>
<dbReference type="InterPro" id="IPR025661">
    <property type="entry name" value="Pept_asp_AS"/>
</dbReference>
<evidence type="ECO:0000313" key="2">
    <source>
        <dbReference type="EMBL" id="JAP96007.1"/>
    </source>
</evidence>
<dbReference type="InterPro" id="IPR039417">
    <property type="entry name" value="Peptidase_C1A_papain-like"/>
</dbReference>
<dbReference type="Gene3D" id="3.90.226.10">
    <property type="entry name" value="2-enoyl-CoA Hydratase, Chain A, domain 1"/>
    <property type="match status" value="1"/>
</dbReference>
<dbReference type="InterPro" id="IPR038765">
    <property type="entry name" value="Papain-like_cys_pep_sf"/>
</dbReference>
<dbReference type="PROSITE" id="PS00139">
    <property type="entry name" value="THIOL_PROTEASE_CYS"/>
    <property type="match status" value="1"/>
</dbReference>
<protein>
    <recommendedName>
        <fullName evidence="1">Peptidase C1A papain C-terminal domain-containing protein</fullName>
    </recommendedName>
</protein>
<dbReference type="CDD" id="cd02248">
    <property type="entry name" value="Peptidase_C1A"/>
    <property type="match status" value="1"/>
</dbReference>
<dbReference type="PANTHER" id="PTHR37049:SF4">
    <property type="entry name" value="RHODANESE DOMAIN-CONTAINING PROTEIN"/>
    <property type="match status" value="1"/>
</dbReference>
<dbReference type="EMBL" id="GDID01000599">
    <property type="protein sequence ID" value="JAP96007.1"/>
    <property type="molecule type" value="Transcribed_RNA"/>
</dbReference>